<evidence type="ECO:0000313" key="1">
    <source>
        <dbReference type="EMBL" id="EPF19088.1"/>
    </source>
</evidence>
<proteinExistence type="predicted"/>
<dbReference type="EMBL" id="ATDT01000005">
    <property type="protein sequence ID" value="EPF19088.1"/>
    <property type="molecule type" value="Genomic_DNA"/>
</dbReference>
<dbReference type="Proteomes" id="UP000014585">
    <property type="component" value="Unassembled WGS sequence"/>
</dbReference>
<sequence>MREDTFIIQHALNQHFNLAAAGFTAKQAGRNNPGVIEHQQVAGVELIEQIGESAMRERARRPIQRQQTAAATLGLWIVSNQGFRQFKGEIGNAHGKKLRLKNRRLSLVAGRVPCNTFTLTMAVLSPYME</sequence>
<dbReference type="AlphaFoldDB" id="S3IZH8"/>
<protein>
    <submittedName>
        <fullName evidence="1">Uncharacterized protein</fullName>
    </submittedName>
</protein>
<evidence type="ECO:0000313" key="2">
    <source>
        <dbReference type="Proteomes" id="UP000014585"/>
    </source>
</evidence>
<name>S3IZH8_9ENTR</name>
<reference evidence="1 2" key="1">
    <citation type="submission" date="2013-04" db="EMBL/GenBank/DDBJ databases">
        <authorList>
            <person name="Weinstock G."/>
            <person name="Sodergren E."/>
            <person name="Lobos E.A."/>
            <person name="Fulton L."/>
            <person name="Fulton R."/>
            <person name="Courtney L."/>
            <person name="Fronick C."/>
            <person name="O'Laughlin M."/>
            <person name="Godfrey J."/>
            <person name="Wilson R.M."/>
            <person name="Miner T."/>
            <person name="Farmer C."/>
            <person name="Delehaunty K."/>
            <person name="Cordes M."/>
            <person name="Minx P."/>
            <person name="Tomlinson C."/>
            <person name="Chen J."/>
            <person name="Wollam A."/>
            <person name="Pepin K.H."/>
            <person name="Palsikar V.B."/>
            <person name="Zhang X."/>
            <person name="Suruliraj S."/>
            <person name="Perna N.T."/>
            <person name="Plunkett G."/>
            <person name="Warren W."/>
            <person name="Mitreva M."/>
            <person name="Mardis E.R."/>
            <person name="Wilson R.K."/>
        </authorList>
    </citation>
    <scope>NUCLEOTIDE SEQUENCE [LARGE SCALE GENOMIC DNA]</scope>
    <source>
        <strain evidence="1 2">DSM 4568</strain>
    </source>
</reference>
<dbReference type="STRING" id="566551.HMPREF0201_00816"/>
<dbReference type="HOGENOM" id="CLU_1944858_0_0_6"/>
<gene>
    <name evidence="1" type="ORF">HMPREF0201_00816</name>
</gene>
<organism evidence="1 2">
    <name type="scientific">Cedecea davisae DSM 4568</name>
    <dbReference type="NCBI Taxonomy" id="566551"/>
    <lineage>
        <taxon>Bacteria</taxon>
        <taxon>Pseudomonadati</taxon>
        <taxon>Pseudomonadota</taxon>
        <taxon>Gammaproteobacteria</taxon>
        <taxon>Enterobacterales</taxon>
        <taxon>Enterobacteriaceae</taxon>
        <taxon>Cedecea</taxon>
    </lineage>
</organism>
<comment type="caution">
    <text evidence="1">The sequence shown here is derived from an EMBL/GenBank/DDBJ whole genome shotgun (WGS) entry which is preliminary data.</text>
</comment>
<accession>S3IZH8</accession>